<evidence type="ECO:0000259" key="9">
    <source>
        <dbReference type="PROSITE" id="PS50089"/>
    </source>
</evidence>
<accession>A0A1G4KKB1</accession>
<dbReference type="GO" id="GO:0005524">
    <property type="term" value="F:ATP binding"/>
    <property type="evidence" value="ECO:0007669"/>
    <property type="project" value="InterPro"/>
</dbReference>
<dbReference type="Pfam" id="PF13923">
    <property type="entry name" value="zf-C3HC4_2"/>
    <property type="match status" value="1"/>
</dbReference>
<dbReference type="InterPro" id="IPR001650">
    <property type="entry name" value="Helicase_C-like"/>
</dbReference>
<evidence type="ECO:0000256" key="5">
    <source>
        <dbReference type="ARBA" id="ARBA00022833"/>
    </source>
</evidence>
<dbReference type="InterPro" id="IPR049730">
    <property type="entry name" value="SNF2/RAD54-like_C"/>
</dbReference>
<dbReference type="PANTHER" id="PTHR45865:SF1">
    <property type="entry name" value="E3 UBIQUITIN-PROTEIN LIGASE SHPRH"/>
    <property type="match status" value="1"/>
</dbReference>
<dbReference type="InterPro" id="IPR013083">
    <property type="entry name" value="Znf_RING/FYVE/PHD"/>
</dbReference>
<reference evidence="12" key="1">
    <citation type="submission" date="2016-03" db="EMBL/GenBank/DDBJ databases">
        <authorList>
            <person name="Devillers Hugo."/>
        </authorList>
    </citation>
    <scope>NUCLEOTIDE SEQUENCE [LARGE SCALE GENOMIC DNA]</scope>
</reference>
<dbReference type="GO" id="GO:0016787">
    <property type="term" value="F:hydrolase activity"/>
    <property type="evidence" value="ECO:0007669"/>
    <property type="project" value="UniProtKB-KW"/>
</dbReference>
<dbReference type="InterPro" id="IPR052583">
    <property type="entry name" value="ATP-helicase/E3_Ub-Ligase"/>
</dbReference>
<gene>
    <name evidence="11" type="ORF">LANO_0G13982G</name>
</gene>
<dbReference type="SMART" id="SM00184">
    <property type="entry name" value="RING"/>
    <property type="match status" value="1"/>
</dbReference>
<feature type="compositionally biased region" description="Basic and acidic residues" evidence="8">
    <location>
        <begin position="1264"/>
        <end position="1282"/>
    </location>
</feature>
<feature type="compositionally biased region" description="Acidic residues" evidence="8">
    <location>
        <begin position="1496"/>
        <end position="1514"/>
    </location>
</feature>
<dbReference type="SMART" id="SM00487">
    <property type="entry name" value="DEXDc"/>
    <property type="match status" value="1"/>
</dbReference>
<keyword evidence="5" id="KW-0862">Zinc</keyword>
<evidence type="ECO:0000313" key="11">
    <source>
        <dbReference type="EMBL" id="SCV04904.1"/>
    </source>
</evidence>
<keyword evidence="3 7" id="KW-0863">Zinc-finger</keyword>
<dbReference type="Proteomes" id="UP000189911">
    <property type="component" value="Chromosome G"/>
</dbReference>
<proteinExistence type="predicted"/>
<evidence type="ECO:0000256" key="2">
    <source>
        <dbReference type="ARBA" id="ARBA00022741"/>
    </source>
</evidence>
<name>A0A1G4KKB1_9SACH</name>
<feature type="domain" description="RING-type" evidence="9">
    <location>
        <begin position="1201"/>
        <end position="1239"/>
    </location>
</feature>
<keyword evidence="4" id="KW-0378">Hydrolase</keyword>
<evidence type="ECO:0000256" key="8">
    <source>
        <dbReference type="SAM" id="MobiDB-lite"/>
    </source>
</evidence>
<dbReference type="EMBL" id="LT598453">
    <property type="protein sequence ID" value="SCV04904.1"/>
    <property type="molecule type" value="Genomic_DNA"/>
</dbReference>
<dbReference type="PROSITE" id="PS50089">
    <property type="entry name" value="ZF_RING_2"/>
    <property type="match status" value="1"/>
</dbReference>
<dbReference type="InterPro" id="IPR027417">
    <property type="entry name" value="P-loop_NTPase"/>
</dbReference>
<dbReference type="Gene3D" id="3.30.40.10">
    <property type="entry name" value="Zinc/RING finger domain, C3HC4 (zinc finger)"/>
    <property type="match status" value="1"/>
</dbReference>
<dbReference type="InterPro" id="IPR038718">
    <property type="entry name" value="SNF2-like_sf"/>
</dbReference>
<dbReference type="GO" id="GO:0008270">
    <property type="term" value="F:zinc ion binding"/>
    <property type="evidence" value="ECO:0007669"/>
    <property type="project" value="UniProtKB-KW"/>
</dbReference>
<dbReference type="PROSITE" id="PS51194">
    <property type="entry name" value="HELICASE_CTER"/>
    <property type="match status" value="1"/>
</dbReference>
<dbReference type="OrthoDB" id="5330228at2759"/>
<dbReference type="CDD" id="cd23135">
    <property type="entry name" value="RING-HC_IRC20-like"/>
    <property type="match status" value="1"/>
</dbReference>
<evidence type="ECO:0000259" key="10">
    <source>
        <dbReference type="PROSITE" id="PS51194"/>
    </source>
</evidence>
<dbReference type="CDD" id="cd18793">
    <property type="entry name" value="SF2_C_SNF"/>
    <property type="match status" value="1"/>
</dbReference>
<keyword evidence="1" id="KW-0479">Metal-binding</keyword>
<dbReference type="GO" id="GO:0000209">
    <property type="term" value="P:protein polyubiquitination"/>
    <property type="evidence" value="ECO:0007669"/>
    <property type="project" value="TreeGrafter"/>
</dbReference>
<dbReference type="InterPro" id="IPR014001">
    <property type="entry name" value="Helicase_ATP-bd"/>
</dbReference>
<evidence type="ECO:0000256" key="3">
    <source>
        <dbReference type="ARBA" id="ARBA00022771"/>
    </source>
</evidence>
<evidence type="ECO:0000313" key="12">
    <source>
        <dbReference type="Proteomes" id="UP000189911"/>
    </source>
</evidence>
<dbReference type="GO" id="GO:0061630">
    <property type="term" value="F:ubiquitin protein ligase activity"/>
    <property type="evidence" value="ECO:0007669"/>
    <property type="project" value="TreeGrafter"/>
</dbReference>
<dbReference type="InterPro" id="IPR000330">
    <property type="entry name" value="SNF2_N"/>
</dbReference>
<dbReference type="SUPFAM" id="SSF57850">
    <property type="entry name" value="RING/U-box"/>
    <property type="match status" value="1"/>
</dbReference>
<dbReference type="PROSITE" id="PS00518">
    <property type="entry name" value="ZF_RING_1"/>
    <property type="match status" value="1"/>
</dbReference>
<evidence type="ECO:0000256" key="6">
    <source>
        <dbReference type="ARBA" id="ARBA00022840"/>
    </source>
</evidence>
<dbReference type="Gene3D" id="3.40.50.300">
    <property type="entry name" value="P-loop containing nucleotide triphosphate hydrolases"/>
    <property type="match status" value="1"/>
</dbReference>
<evidence type="ECO:0000256" key="7">
    <source>
        <dbReference type="PROSITE-ProRule" id="PRU00175"/>
    </source>
</evidence>
<dbReference type="SUPFAM" id="SSF52540">
    <property type="entry name" value="P-loop containing nucleoside triphosphate hydrolases"/>
    <property type="match status" value="2"/>
</dbReference>
<organism evidence="11 12">
    <name type="scientific">Lachancea nothofagi CBS 11611</name>
    <dbReference type="NCBI Taxonomy" id="1266666"/>
    <lineage>
        <taxon>Eukaryota</taxon>
        <taxon>Fungi</taxon>
        <taxon>Dikarya</taxon>
        <taxon>Ascomycota</taxon>
        <taxon>Saccharomycotina</taxon>
        <taxon>Saccharomycetes</taxon>
        <taxon>Saccharomycetales</taxon>
        <taxon>Saccharomycetaceae</taxon>
        <taxon>Lachancea</taxon>
    </lineage>
</organism>
<feature type="compositionally biased region" description="Basic and acidic residues" evidence="8">
    <location>
        <begin position="1471"/>
        <end position="1482"/>
    </location>
</feature>
<dbReference type="InterPro" id="IPR017907">
    <property type="entry name" value="Znf_RING_CS"/>
</dbReference>
<dbReference type="Pfam" id="PF26021">
    <property type="entry name" value="Ferritin_C144_05"/>
    <property type="match status" value="1"/>
</dbReference>
<keyword evidence="6" id="KW-0067">ATP-binding</keyword>
<dbReference type="Pfam" id="PF00271">
    <property type="entry name" value="Helicase_C"/>
    <property type="match status" value="1"/>
</dbReference>
<protein>
    <submittedName>
        <fullName evidence="11">LANO_0G13982g1_1</fullName>
    </submittedName>
</protein>
<feature type="region of interest" description="Disordered" evidence="8">
    <location>
        <begin position="1255"/>
        <end position="1289"/>
    </location>
</feature>
<dbReference type="InterPro" id="IPR059033">
    <property type="entry name" value="C144_05_dom"/>
</dbReference>
<dbReference type="InterPro" id="IPR001841">
    <property type="entry name" value="Znf_RING"/>
</dbReference>
<keyword evidence="2" id="KW-0547">Nucleotide-binding</keyword>
<dbReference type="Pfam" id="PF00176">
    <property type="entry name" value="SNF2-rel_dom"/>
    <property type="match status" value="1"/>
</dbReference>
<feature type="region of interest" description="Disordered" evidence="8">
    <location>
        <begin position="131"/>
        <end position="153"/>
    </location>
</feature>
<evidence type="ECO:0000256" key="1">
    <source>
        <dbReference type="ARBA" id="ARBA00022723"/>
    </source>
</evidence>
<dbReference type="GO" id="GO:0005634">
    <property type="term" value="C:nucleus"/>
    <property type="evidence" value="ECO:0007669"/>
    <property type="project" value="TreeGrafter"/>
</dbReference>
<feature type="domain" description="Helicase C-terminal" evidence="10">
    <location>
        <begin position="1324"/>
        <end position="1484"/>
    </location>
</feature>
<keyword evidence="12" id="KW-1185">Reference proteome</keyword>
<dbReference type="GO" id="GO:0006974">
    <property type="term" value="P:DNA damage response"/>
    <property type="evidence" value="ECO:0007669"/>
    <property type="project" value="TreeGrafter"/>
</dbReference>
<sequence>MVSRELSSLEADFFVTESELYAKGLQEAPRIVKSKRVKKAAENSLQILKCKLGSYRLDSEQPIVNKIFVSLEYHSVDNRHFFIISSGSKPVLKCDVSEVRDFVELPLQILAHKCLAQEMLVRAQTARHLIKSDENSRSRKKRKVSPLERSSSAALTGKIQSKYRELECSDAQLAVWGDGSGWQLEFDISLRYKQESSNNFAAETNRFLDTLFSDRSRTHFVKHEIANHYVQRQFNHQSTKYTMELDLGLGETMPDIPQLNVRLLPFQKESVRWMLRKEGYWCSKIKLADENYKLEELCELLNAHVSFGYEIMRLPKSAVMFWNKFTGYIISFNDAISIISAIKLQQVQAQGVLSEEMGLGKTLEVLALILTNKRKLTGDFTFTTDANKVIRRAATSLIVCPDSILRQWMDEIEMHVNFERLSDPQTKDGKVDVNGLALFHYKGFQEVKSFFQTDDIATIVEQLATYDIIICSYTTVSAEVHYAEFSAAVRYRRGNAPKYDYSSPLSLLQFYRIILDEVQMLRGESTNAARCAGLLHRVHTWGVSGTPINSITDFKTVLSYLHFHPFQDSAKIVDAVRKNVSKRNKLQEHGGNSELDLHTSLVKGIKFDVNDLMDIFPRFDLCIRHSKVDVSDQICIPKQHNFILPLEFLPIEQDNYMNLWNTFLEASGYQSDGSGRTYLSPKDLNYWLGILRKTCCHALMPKAMLRLDVDQDTATIQTMDAILRGMTGDVAEKIDSLNRENFTLKIQFAQVRMELKNEPMKAVNSLMCVREELTQDLKMRFGVNVSINNSNARDNVSMDGSDDESRNVEAKPYLDLLHQCFFFIATAYYLLGSKKLEAVDDENSKRKLLNASNEEVNGMDNDASLKKYVDVFSDDEMKEITMFQSLEQENYGYAEILRKAILADRIKKVDSEIEEVKTFFQTGKASSVCQLSEIPFRFNEDYSTNMGVALGYKRLQSTFQSLNNQTKQFNNLLSDLRELSYKPLITEYDEDNQDDKAQDYENTIEDQDKVFATLDCLERILSNREEVASADEEIKRYSNPFRNMDTFSDFHIALISDLILIDGCTLKMAFTDLKNVSIVNSFTDSTVGKKQSFETYLLGFEAVIPKIKKEIKLVRENLKKFNEIYNSKTNYFSNLQKISDSLVSLVQLEPASRGMILRNTKDNIQLNENVRNINNLRSRLKYLETLTILKESLDLKKKFNCAICLSEIFMGSMIKCGHFFCRSCIHSWLKNKNACPLCKMETSLSEVYTFKFQDAQPEDGQEQPESRADSKSETQGDMHINDDSQNGNSDNEYPHKYCGYPHLEKIHQLTLKDTYGTKIDFAVKLVLYLLICHQEEVERDANARAPQVIIYSQYSDFLDILSKVLSQHAIKHFNTSGSSRFSKTVEKFKKSPDITCLLLDVKKQATGLTLVNATHVFIMEPIINDSAEVQAVNRTHRIGQTRETYVWNFVVRNTVEQNIVKYKSILEEKKASHKEQRSREMNPRVLKSENSPEETSSSEDEDDEEYVFNQEGDESVSGKHIWSCFFQPLH</sequence>
<evidence type="ECO:0000256" key="4">
    <source>
        <dbReference type="ARBA" id="ARBA00022801"/>
    </source>
</evidence>
<dbReference type="PANTHER" id="PTHR45865">
    <property type="entry name" value="E3 UBIQUITIN-PROTEIN LIGASE SHPRH FAMILY MEMBER"/>
    <property type="match status" value="1"/>
</dbReference>
<feature type="region of interest" description="Disordered" evidence="8">
    <location>
        <begin position="1471"/>
        <end position="1515"/>
    </location>
</feature>
<dbReference type="Gene3D" id="3.40.50.10810">
    <property type="entry name" value="Tandem AAA-ATPase domain"/>
    <property type="match status" value="1"/>
</dbReference>